<comment type="caution">
    <text evidence="5">The sequence shown here is derived from an EMBL/GenBank/DDBJ whole genome shotgun (WGS) entry which is preliminary data.</text>
</comment>
<dbReference type="InterPro" id="IPR027417">
    <property type="entry name" value="P-loop_NTPase"/>
</dbReference>
<evidence type="ECO:0000313" key="5">
    <source>
        <dbReference type="EMBL" id="KKM83521.1"/>
    </source>
</evidence>
<dbReference type="AlphaFoldDB" id="A0A0F9L7W8"/>
<organism evidence="5">
    <name type="scientific">marine sediment metagenome</name>
    <dbReference type="NCBI Taxonomy" id="412755"/>
    <lineage>
        <taxon>unclassified sequences</taxon>
        <taxon>metagenomes</taxon>
        <taxon>ecological metagenomes</taxon>
    </lineage>
</organism>
<dbReference type="SUPFAM" id="SSF52540">
    <property type="entry name" value="P-loop containing nucleoside triphosphate hydrolases"/>
    <property type="match status" value="1"/>
</dbReference>
<dbReference type="InterPro" id="IPR047661">
    <property type="entry name" value="IstB"/>
</dbReference>
<dbReference type="PANTHER" id="PTHR30050">
    <property type="entry name" value="CHROMOSOMAL REPLICATION INITIATOR PROTEIN DNAA"/>
    <property type="match status" value="1"/>
</dbReference>
<name>A0A0F9L7W8_9ZZZZ</name>
<evidence type="ECO:0000259" key="4">
    <source>
        <dbReference type="SMART" id="SM00382"/>
    </source>
</evidence>
<evidence type="ECO:0000256" key="3">
    <source>
        <dbReference type="ARBA" id="ARBA00022840"/>
    </source>
</evidence>
<dbReference type="InterPro" id="IPR028350">
    <property type="entry name" value="DNAC/IstB-like"/>
</dbReference>
<dbReference type="GO" id="GO:0005524">
    <property type="term" value="F:ATP binding"/>
    <property type="evidence" value="ECO:0007669"/>
    <property type="project" value="UniProtKB-KW"/>
</dbReference>
<keyword evidence="3" id="KW-0067">ATP-binding</keyword>
<keyword evidence="2" id="KW-0547">Nucleotide-binding</keyword>
<dbReference type="PANTHER" id="PTHR30050:SF4">
    <property type="entry name" value="ATP-BINDING PROTEIN RV3427C IN INSERTION SEQUENCE-RELATED"/>
    <property type="match status" value="1"/>
</dbReference>
<dbReference type="PIRSF" id="PIRSF003073">
    <property type="entry name" value="DNAC_TnpB_IstB"/>
    <property type="match status" value="1"/>
</dbReference>
<proteinExistence type="inferred from homology"/>
<comment type="similarity">
    <text evidence="1">Belongs to the IS21/IS1162 putative ATP-binding protein family.</text>
</comment>
<dbReference type="Gene3D" id="3.40.50.300">
    <property type="entry name" value="P-loop containing nucleotide triphosphate hydrolases"/>
    <property type="match status" value="1"/>
</dbReference>
<dbReference type="EMBL" id="LAZR01007701">
    <property type="protein sequence ID" value="KKM83521.1"/>
    <property type="molecule type" value="Genomic_DNA"/>
</dbReference>
<protein>
    <recommendedName>
        <fullName evidence="4">AAA+ ATPase domain-containing protein</fullName>
    </recommendedName>
</protein>
<feature type="domain" description="AAA+ ATPase" evidence="4">
    <location>
        <begin position="109"/>
        <end position="246"/>
    </location>
</feature>
<dbReference type="InterPro" id="IPR003593">
    <property type="entry name" value="AAA+_ATPase"/>
</dbReference>
<dbReference type="GO" id="GO:0006260">
    <property type="term" value="P:DNA replication"/>
    <property type="evidence" value="ECO:0007669"/>
    <property type="project" value="TreeGrafter"/>
</dbReference>
<gene>
    <name evidence="5" type="ORF">LCGC14_1308540</name>
</gene>
<dbReference type="InterPro" id="IPR002611">
    <property type="entry name" value="IstB_ATP-bd"/>
</dbReference>
<reference evidence="5" key="1">
    <citation type="journal article" date="2015" name="Nature">
        <title>Complex archaea that bridge the gap between prokaryotes and eukaryotes.</title>
        <authorList>
            <person name="Spang A."/>
            <person name="Saw J.H."/>
            <person name="Jorgensen S.L."/>
            <person name="Zaremba-Niedzwiedzka K."/>
            <person name="Martijn J."/>
            <person name="Lind A.E."/>
            <person name="van Eijk R."/>
            <person name="Schleper C."/>
            <person name="Guy L."/>
            <person name="Ettema T.J."/>
        </authorList>
    </citation>
    <scope>NUCLEOTIDE SEQUENCE</scope>
</reference>
<dbReference type="CDD" id="cd00009">
    <property type="entry name" value="AAA"/>
    <property type="match status" value="1"/>
</dbReference>
<accession>A0A0F9L7W8</accession>
<evidence type="ECO:0000256" key="1">
    <source>
        <dbReference type="ARBA" id="ARBA00008059"/>
    </source>
</evidence>
<sequence length="276" mass="32066">MSSRNKNHTRQQAEQFTEGCRYLGLKLLAEEYQQMVDRANEAAIGYYEFISNIVQAEAAAKHQRRIESLIKSSRLPQPLKMLADFDFDFQPKLDRRLIMDLASLQFIERNESILFTSNVNGVGKSHIARSLALTACQRGYKTFYTTCSDLINDLNAGVYEKTLEKRMRKYTIPDLLLIDEMGHDRLELQVVKEAHLLFKVIDQRYNDNKSLIFTTNVEEPDWAEFLGDPITTKAILDRIFHHSVIVRINGPSYRMYQSELLQKKYAEKKQEKTETG</sequence>
<dbReference type="SMART" id="SM00382">
    <property type="entry name" value="AAA"/>
    <property type="match status" value="1"/>
</dbReference>
<dbReference type="Pfam" id="PF01695">
    <property type="entry name" value="IstB_IS21"/>
    <property type="match status" value="1"/>
</dbReference>
<evidence type="ECO:0000256" key="2">
    <source>
        <dbReference type="ARBA" id="ARBA00022741"/>
    </source>
</evidence>
<dbReference type="NCBIfam" id="NF038214">
    <property type="entry name" value="IS21_help_AAA"/>
    <property type="match status" value="1"/>
</dbReference>